<proteinExistence type="inferred from homology"/>
<dbReference type="InterPro" id="IPR021150">
    <property type="entry name" value="Ubiq_cyt_c_chap"/>
</dbReference>
<evidence type="ECO:0000313" key="3">
    <source>
        <dbReference type="EMBL" id="VAV86946.1"/>
    </source>
</evidence>
<name>A0A3B0RDJ3_9ZZZZ</name>
<sequence>MVFLRRNKKIKDAAYILFNKIVAQARTPHFYETWKVADTLDGRFDLIILHMALVINRLESDGDDRKIALLIRFLQEVLFDNMDLSLREMGVGDMSVGKKVKVMAEACYGRIAAYKKAIRSEDIKGNLAVSLSRNIYREKMADDDILAQLVDYTQQQVDALNIQSTQDLMSAELTFGEIRQTS</sequence>
<dbReference type="EMBL" id="UOED01000017">
    <property type="protein sequence ID" value="VAV86946.1"/>
    <property type="molecule type" value="Genomic_DNA"/>
</dbReference>
<evidence type="ECO:0000256" key="1">
    <source>
        <dbReference type="ARBA" id="ARBA00006407"/>
    </source>
</evidence>
<feature type="domain" description="Ubiquinol-cytochrome c chaperone" evidence="2">
    <location>
        <begin position="33"/>
        <end position="175"/>
    </location>
</feature>
<dbReference type="InterPro" id="IPR007129">
    <property type="entry name" value="Ubiqinol_cyt_c_chaperone_CPB3"/>
</dbReference>
<reference evidence="3" key="1">
    <citation type="submission" date="2018-06" db="EMBL/GenBank/DDBJ databases">
        <authorList>
            <person name="Zhirakovskaya E."/>
        </authorList>
    </citation>
    <scope>NUCLEOTIDE SEQUENCE</scope>
</reference>
<dbReference type="PANTHER" id="PTHR12184">
    <property type="entry name" value="UBIQUINOL-CYTOCHROME C REDUCTASE COMPLEX ASSEMBLY FACTOR 1 FAMILY MEMBER"/>
    <property type="match status" value="1"/>
</dbReference>
<organism evidence="3">
    <name type="scientific">hydrothermal vent metagenome</name>
    <dbReference type="NCBI Taxonomy" id="652676"/>
    <lineage>
        <taxon>unclassified sequences</taxon>
        <taxon>metagenomes</taxon>
        <taxon>ecological metagenomes</taxon>
    </lineage>
</organism>
<comment type="similarity">
    <text evidence="1">Belongs to the CBP3 family.</text>
</comment>
<dbReference type="Pfam" id="PF03981">
    <property type="entry name" value="Ubiq_cyt_C_chap"/>
    <property type="match status" value="1"/>
</dbReference>
<protein>
    <submittedName>
        <fullName evidence="3">Ubiquinol-cytochrome C chaperone</fullName>
    </submittedName>
</protein>
<dbReference type="PANTHER" id="PTHR12184:SF1">
    <property type="entry name" value="UBIQUINOL-CYTOCHROME-C REDUCTASE COMPLEX ASSEMBLY FACTOR 1"/>
    <property type="match status" value="1"/>
</dbReference>
<dbReference type="AlphaFoldDB" id="A0A3B0RDJ3"/>
<accession>A0A3B0RDJ3</accession>
<gene>
    <name evidence="3" type="ORF">MNBD_ALPHA02-311</name>
</gene>
<evidence type="ECO:0000259" key="2">
    <source>
        <dbReference type="Pfam" id="PF03981"/>
    </source>
</evidence>